<keyword evidence="2" id="KW-1185">Reference proteome</keyword>
<organism evidence="1 2">
    <name type="scientific">Rickettsia canadensis str. CA410</name>
    <dbReference type="NCBI Taxonomy" id="1105107"/>
    <lineage>
        <taxon>Bacteria</taxon>
        <taxon>Pseudomonadati</taxon>
        <taxon>Pseudomonadota</taxon>
        <taxon>Alphaproteobacteria</taxon>
        <taxon>Rickettsiales</taxon>
        <taxon>Rickettsiaceae</taxon>
        <taxon>Rickettsieae</taxon>
        <taxon>Rickettsia</taxon>
        <taxon>belli group</taxon>
    </lineage>
</organism>
<protein>
    <submittedName>
        <fullName evidence="1">Uncharacterized protein</fullName>
    </submittedName>
</protein>
<reference evidence="2" key="1">
    <citation type="submission" date="2012-02" db="EMBL/GenBank/DDBJ databases">
        <title>Complete genome sequence of Rickettsia parkeri strain Portsmouth.</title>
        <authorList>
            <person name="Johnson S.L."/>
            <person name="Munk A.C."/>
            <person name="Han S."/>
            <person name="Bruce D.C."/>
            <person name="Dasch G.A."/>
        </authorList>
    </citation>
    <scope>NUCLEOTIDE SEQUENCE [LARGE SCALE GENOMIC DNA]</scope>
    <source>
        <strain evidence="2">CA410</strain>
    </source>
</reference>
<proteinExistence type="predicted"/>
<dbReference type="Proteomes" id="UP000007878">
    <property type="component" value="Chromosome"/>
</dbReference>
<dbReference type="EMBL" id="CP003304">
    <property type="protein sequence ID" value="AFB20931.1"/>
    <property type="molecule type" value="Genomic_DNA"/>
</dbReference>
<evidence type="ECO:0000313" key="2">
    <source>
        <dbReference type="Proteomes" id="UP000007878"/>
    </source>
</evidence>
<gene>
    <name evidence="1" type="ORF">RCA_01780</name>
</gene>
<name>A0ABM5MR68_RICCA</name>
<sequence>MLRIFYEKLGSIFFNHKAEKHFKIHMLLDPEHEQIAIDLLKQININNSSLLAIQK</sequence>
<evidence type="ECO:0000313" key="1">
    <source>
        <dbReference type="EMBL" id="AFB20931.1"/>
    </source>
</evidence>
<accession>A0ABM5MR68</accession>